<dbReference type="Proteomes" id="UP001374584">
    <property type="component" value="Unassembled WGS sequence"/>
</dbReference>
<evidence type="ECO:0000313" key="3">
    <source>
        <dbReference type="Proteomes" id="UP001374584"/>
    </source>
</evidence>
<gene>
    <name evidence="2" type="ORF">VNO80_24565</name>
</gene>
<proteinExistence type="predicted"/>
<name>A0AAN9QSH1_PHACN</name>
<keyword evidence="3" id="KW-1185">Reference proteome</keyword>
<dbReference type="AlphaFoldDB" id="A0AAN9QSH1"/>
<evidence type="ECO:0000256" key="1">
    <source>
        <dbReference type="SAM" id="Phobius"/>
    </source>
</evidence>
<protein>
    <submittedName>
        <fullName evidence="2">Uncharacterized protein</fullName>
    </submittedName>
</protein>
<comment type="caution">
    <text evidence="2">The sequence shown here is derived from an EMBL/GenBank/DDBJ whole genome shotgun (WGS) entry which is preliminary data.</text>
</comment>
<keyword evidence="1" id="KW-0472">Membrane</keyword>
<reference evidence="2 3" key="1">
    <citation type="submission" date="2024-01" db="EMBL/GenBank/DDBJ databases">
        <title>The genomes of 5 underutilized Papilionoideae crops provide insights into root nodulation and disease resistanc.</title>
        <authorList>
            <person name="Jiang F."/>
        </authorList>
    </citation>
    <scope>NUCLEOTIDE SEQUENCE [LARGE SCALE GENOMIC DNA]</scope>
    <source>
        <strain evidence="2">JINMINGXINNONG_FW02</strain>
        <tissue evidence="2">Leaves</tissue>
    </source>
</reference>
<accession>A0AAN9QSH1</accession>
<dbReference type="EMBL" id="JAYMYR010000009">
    <property type="protein sequence ID" value="KAK7341628.1"/>
    <property type="molecule type" value="Genomic_DNA"/>
</dbReference>
<sequence length="147" mass="16587">MVRFRMKERRQVGCAMCPRTWELLLYSLVQAVVVFSFVLGMFFCMMEFCNLPLQGTFGANSGIMARGTCARMGKTILKTPVTRRKEECNHGGIEGCVNLSRSWMGQRKTSAKSLAEEKSSRVFKCSRTTKVVALWYAPFCWCLGADA</sequence>
<keyword evidence="1" id="KW-1133">Transmembrane helix</keyword>
<evidence type="ECO:0000313" key="2">
    <source>
        <dbReference type="EMBL" id="KAK7341628.1"/>
    </source>
</evidence>
<feature type="transmembrane region" description="Helical" evidence="1">
    <location>
        <begin position="21"/>
        <end position="43"/>
    </location>
</feature>
<organism evidence="2 3">
    <name type="scientific">Phaseolus coccineus</name>
    <name type="common">Scarlet runner bean</name>
    <name type="synonym">Phaseolus multiflorus</name>
    <dbReference type="NCBI Taxonomy" id="3886"/>
    <lineage>
        <taxon>Eukaryota</taxon>
        <taxon>Viridiplantae</taxon>
        <taxon>Streptophyta</taxon>
        <taxon>Embryophyta</taxon>
        <taxon>Tracheophyta</taxon>
        <taxon>Spermatophyta</taxon>
        <taxon>Magnoliopsida</taxon>
        <taxon>eudicotyledons</taxon>
        <taxon>Gunneridae</taxon>
        <taxon>Pentapetalae</taxon>
        <taxon>rosids</taxon>
        <taxon>fabids</taxon>
        <taxon>Fabales</taxon>
        <taxon>Fabaceae</taxon>
        <taxon>Papilionoideae</taxon>
        <taxon>50 kb inversion clade</taxon>
        <taxon>NPAAA clade</taxon>
        <taxon>indigoferoid/millettioid clade</taxon>
        <taxon>Phaseoleae</taxon>
        <taxon>Phaseolus</taxon>
    </lineage>
</organism>
<keyword evidence="1" id="KW-0812">Transmembrane</keyword>